<feature type="region of interest" description="Disordered" evidence="6">
    <location>
        <begin position="177"/>
        <end position="228"/>
    </location>
</feature>
<accession>A0A4Z1SR51</accession>
<comment type="subcellular location">
    <subcellularLocation>
        <location evidence="1">Nucleus</location>
        <location evidence="1">Nucleolus</location>
    </subcellularLocation>
</comment>
<dbReference type="PANTHER" id="PTHR13028:SF0">
    <property type="entry name" value="RRNA-PROCESSING PROTEIN EBP2-RELATED"/>
    <property type="match status" value="1"/>
</dbReference>
<dbReference type="EMBL" id="VDLU01000002">
    <property type="protein sequence ID" value="TNJ28180.1"/>
    <property type="molecule type" value="Genomic_DNA"/>
</dbReference>
<evidence type="ECO:0000256" key="4">
    <source>
        <dbReference type="ARBA" id="ARBA00023054"/>
    </source>
</evidence>
<keyword evidence="4" id="KW-0175">Coiled coil</keyword>
<comment type="similarity">
    <text evidence="2">Belongs to the EBP2 family.</text>
</comment>
<keyword evidence="8" id="KW-1185">Reference proteome</keyword>
<dbReference type="GO" id="GO:0030687">
    <property type="term" value="C:preribosome, large subunit precursor"/>
    <property type="evidence" value="ECO:0007669"/>
    <property type="project" value="TreeGrafter"/>
</dbReference>
<keyword evidence="3" id="KW-0690">Ribosome biogenesis</keyword>
<dbReference type="VEuPathDB" id="GiardiaDB:GMRT_15256"/>
<dbReference type="OrthoDB" id="10254885at2759"/>
<evidence type="ECO:0000256" key="3">
    <source>
        <dbReference type="ARBA" id="ARBA00022517"/>
    </source>
</evidence>
<dbReference type="GO" id="GO:0006364">
    <property type="term" value="P:rRNA processing"/>
    <property type="evidence" value="ECO:0007669"/>
    <property type="project" value="TreeGrafter"/>
</dbReference>
<protein>
    <submittedName>
        <fullName evidence="7">Eukaryotic rRNA processing protein EBP2</fullName>
    </submittedName>
</protein>
<dbReference type="Pfam" id="PF05890">
    <property type="entry name" value="Ebp2"/>
    <property type="match status" value="1"/>
</dbReference>
<dbReference type="GO" id="GO:0005730">
    <property type="term" value="C:nucleolus"/>
    <property type="evidence" value="ECO:0007669"/>
    <property type="project" value="UniProtKB-SubCell"/>
</dbReference>
<dbReference type="GO" id="GO:0042273">
    <property type="term" value="P:ribosomal large subunit biogenesis"/>
    <property type="evidence" value="ECO:0007669"/>
    <property type="project" value="TreeGrafter"/>
</dbReference>
<dbReference type="Proteomes" id="UP000315496">
    <property type="component" value="Chromosome 2"/>
</dbReference>
<reference evidence="7 8" key="1">
    <citation type="submission" date="2019-05" db="EMBL/GenBank/DDBJ databases">
        <title>The compact genome of Giardia muris reveals important steps in the evolution of intestinal protozoan parasites.</title>
        <authorList>
            <person name="Xu F."/>
            <person name="Jimenez-Gonzalez A."/>
            <person name="Einarsson E."/>
            <person name="Astvaldsson A."/>
            <person name="Peirasmaki D."/>
            <person name="Eckmann L."/>
            <person name="Andersson J.O."/>
            <person name="Svard S.G."/>
            <person name="Jerlstrom-Hultqvist J."/>
        </authorList>
    </citation>
    <scope>NUCLEOTIDE SEQUENCE [LARGE SCALE GENOMIC DNA]</scope>
    <source>
        <strain evidence="7 8">Roberts-Thomson</strain>
    </source>
</reference>
<evidence type="ECO:0000256" key="1">
    <source>
        <dbReference type="ARBA" id="ARBA00004604"/>
    </source>
</evidence>
<feature type="compositionally biased region" description="Basic and acidic residues" evidence="6">
    <location>
        <begin position="180"/>
        <end position="200"/>
    </location>
</feature>
<proteinExistence type="inferred from homology"/>
<sequence>MDERLRLALGVILPQEEHFLDYLAVTARSPDGVDDDETEAAIQTQAASAVAQAKRAFKKLDLPFYPPPDYTAEMYRSETTMQRLASRDRATAEALKVKEQRRALKMQVRLKKQLKHDRSSTRIKSERIQREFLKKWREERTQLRKQGVGEEELPTLEQAEAKFVRMRRAIRRSKNIKYSGRKDYGKPRRLLKKNDTKGLNDDPYINPQFGNSRRFSSGSRPFSGTKKK</sequence>
<gene>
    <name evidence="7" type="ORF">GMRT_15256</name>
</gene>
<evidence type="ECO:0000313" key="7">
    <source>
        <dbReference type="EMBL" id="TNJ28180.1"/>
    </source>
</evidence>
<evidence type="ECO:0000313" key="8">
    <source>
        <dbReference type="Proteomes" id="UP000315496"/>
    </source>
</evidence>
<organism evidence="7 8">
    <name type="scientific">Giardia muris</name>
    <dbReference type="NCBI Taxonomy" id="5742"/>
    <lineage>
        <taxon>Eukaryota</taxon>
        <taxon>Metamonada</taxon>
        <taxon>Diplomonadida</taxon>
        <taxon>Hexamitidae</taxon>
        <taxon>Giardiinae</taxon>
        <taxon>Giardia</taxon>
    </lineage>
</organism>
<evidence type="ECO:0000256" key="6">
    <source>
        <dbReference type="SAM" id="MobiDB-lite"/>
    </source>
</evidence>
<dbReference type="PANTHER" id="PTHR13028">
    <property type="entry name" value="RRNA PROCESSING PROTEIN EBNA1-BINDING PROTEIN-RELATED"/>
    <property type="match status" value="1"/>
</dbReference>
<keyword evidence="5" id="KW-0539">Nucleus</keyword>
<evidence type="ECO:0000256" key="5">
    <source>
        <dbReference type="ARBA" id="ARBA00023242"/>
    </source>
</evidence>
<name>A0A4Z1SR51_GIAMU</name>
<comment type="caution">
    <text evidence="7">The sequence shown here is derived from an EMBL/GenBank/DDBJ whole genome shotgun (WGS) entry which is preliminary data.</text>
</comment>
<evidence type="ECO:0000256" key="2">
    <source>
        <dbReference type="ARBA" id="ARBA00007336"/>
    </source>
</evidence>
<dbReference type="AlphaFoldDB" id="A0A4Z1SR51"/>
<dbReference type="InterPro" id="IPR008610">
    <property type="entry name" value="Ebp2"/>
</dbReference>
<dbReference type="GO" id="GO:0034399">
    <property type="term" value="C:nuclear periphery"/>
    <property type="evidence" value="ECO:0007669"/>
    <property type="project" value="TreeGrafter"/>
</dbReference>
<feature type="compositionally biased region" description="Low complexity" evidence="6">
    <location>
        <begin position="209"/>
        <end position="228"/>
    </location>
</feature>